<proteinExistence type="predicted"/>
<sequence>MSTQNHSNTPSLMVEKNAVQALVCSPGMTDTRIFTKSGLVSTRLVFGKLTEQASLSFEFGVHILELEDAPWAHDFIPEPLFISK</sequence>
<comment type="caution">
    <text evidence="1">The sequence shown here is derived from an EMBL/GenBank/DDBJ whole genome shotgun (WGS) entry which is preliminary data.</text>
</comment>
<keyword evidence="2" id="KW-1185">Reference proteome</keyword>
<accession>A0ACC4AFP8</accession>
<evidence type="ECO:0000313" key="1">
    <source>
        <dbReference type="EMBL" id="KAL3564987.1"/>
    </source>
</evidence>
<organism evidence="1 2">
    <name type="scientific">Populus alba</name>
    <name type="common">White poplar</name>
    <dbReference type="NCBI Taxonomy" id="43335"/>
    <lineage>
        <taxon>Eukaryota</taxon>
        <taxon>Viridiplantae</taxon>
        <taxon>Streptophyta</taxon>
        <taxon>Embryophyta</taxon>
        <taxon>Tracheophyta</taxon>
        <taxon>Spermatophyta</taxon>
        <taxon>Magnoliopsida</taxon>
        <taxon>eudicotyledons</taxon>
        <taxon>Gunneridae</taxon>
        <taxon>Pentapetalae</taxon>
        <taxon>rosids</taxon>
        <taxon>fabids</taxon>
        <taxon>Malpighiales</taxon>
        <taxon>Salicaceae</taxon>
        <taxon>Saliceae</taxon>
        <taxon>Populus</taxon>
    </lineage>
</organism>
<dbReference type="Proteomes" id="UP000309997">
    <property type="component" value="Unassembled WGS sequence"/>
</dbReference>
<gene>
    <name evidence="1" type="ORF">D5086_033033</name>
</gene>
<dbReference type="EMBL" id="RCHU02000019">
    <property type="protein sequence ID" value="KAL3564987.1"/>
    <property type="molecule type" value="Genomic_DNA"/>
</dbReference>
<protein>
    <submittedName>
        <fullName evidence="1">Uncharacterized protein</fullName>
    </submittedName>
</protein>
<reference evidence="1 2" key="1">
    <citation type="journal article" date="2024" name="Plant Biotechnol. J.">
        <title>Genome and CRISPR/Cas9 system of a widespread forest tree (Populus alba) in the world.</title>
        <authorList>
            <person name="Liu Y.J."/>
            <person name="Jiang P.F."/>
            <person name="Han X.M."/>
            <person name="Li X.Y."/>
            <person name="Wang H.M."/>
            <person name="Wang Y.J."/>
            <person name="Wang X.X."/>
            <person name="Zeng Q.Y."/>
        </authorList>
    </citation>
    <scope>NUCLEOTIDE SEQUENCE [LARGE SCALE GENOMIC DNA]</scope>
    <source>
        <strain evidence="2">cv. PAL-ZL1</strain>
    </source>
</reference>
<evidence type="ECO:0000313" key="2">
    <source>
        <dbReference type="Proteomes" id="UP000309997"/>
    </source>
</evidence>
<name>A0ACC4AFP8_POPAL</name>